<feature type="transmembrane region" description="Helical" evidence="1">
    <location>
        <begin position="6"/>
        <end position="27"/>
    </location>
</feature>
<evidence type="ECO:0000313" key="2">
    <source>
        <dbReference type="EMBL" id="EFB75262.1"/>
    </source>
</evidence>
<dbReference type="STRING" id="411471.SUBVAR_06383"/>
<keyword evidence="3" id="KW-1185">Reference proteome</keyword>
<keyword evidence="1" id="KW-1133">Transmembrane helix</keyword>
<reference evidence="2" key="1">
    <citation type="submission" date="2009-12" db="EMBL/GenBank/DDBJ databases">
        <authorList>
            <person name="Weinstock G."/>
            <person name="Sodergren E."/>
            <person name="Clifton S."/>
            <person name="Fulton L."/>
            <person name="Fulton B."/>
            <person name="Courtney L."/>
            <person name="Fronick C."/>
            <person name="Harrison M."/>
            <person name="Strong C."/>
            <person name="Farmer C."/>
            <person name="Delahaunty K."/>
            <person name="Markovic C."/>
            <person name="Hall O."/>
            <person name="Minx P."/>
            <person name="Tomlinson C."/>
            <person name="Mitreva M."/>
            <person name="Nelson J."/>
            <person name="Hou S."/>
            <person name="Wollam A."/>
            <person name="Pepin K.H."/>
            <person name="Johnson M."/>
            <person name="Bhonagiri V."/>
            <person name="Nash W.E."/>
            <person name="Warren W."/>
            <person name="Chinwalla A."/>
            <person name="Mardis E.R."/>
            <person name="Wilson R.K."/>
        </authorList>
    </citation>
    <scope>NUCLEOTIDE SEQUENCE [LARGE SCALE GENOMIC DNA]</scope>
    <source>
        <strain evidence="2">DSM 15176</strain>
    </source>
</reference>
<protein>
    <submittedName>
        <fullName evidence="2">Uncharacterized protein</fullName>
    </submittedName>
</protein>
<keyword evidence="1" id="KW-0812">Transmembrane</keyword>
<comment type="caution">
    <text evidence="2">The sequence shown here is derived from an EMBL/GenBank/DDBJ whole genome shotgun (WGS) entry which is preliminary data.</text>
</comment>
<name>D1PPR7_9FIRM</name>
<organism evidence="2 3">
    <name type="scientific">Subdoligranulum variabile DSM 15176</name>
    <dbReference type="NCBI Taxonomy" id="411471"/>
    <lineage>
        <taxon>Bacteria</taxon>
        <taxon>Bacillati</taxon>
        <taxon>Bacillota</taxon>
        <taxon>Clostridia</taxon>
        <taxon>Eubacteriales</taxon>
        <taxon>Oscillospiraceae</taxon>
        <taxon>Subdoligranulum</taxon>
    </lineage>
</organism>
<dbReference type="Proteomes" id="UP000003438">
    <property type="component" value="Unassembled WGS sequence"/>
</dbReference>
<feature type="transmembrane region" description="Helical" evidence="1">
    <location>
        <begin position="39"/>
        <end position="59"/>
    </location>
</feature>
<sequence length="61" mass="7432">MRFSCIFIRYVPPLFFGYTLLYKVYIIKKEPLRCRGFPFCYFFSLAHYGNNVIYITLFLKV</sequence>
<dbReference type="AlphaFoldDB" id="D1PPR7"/>
<evidence type="ECO:0000313" key="3">
    <source>
        <dbReference type="Proteomes" id="UP000003438"/>
    </source>
</evidence>
<dbReference type="EMBL" id="ACBY02000029">
    <property type="protein sequence ID" value="EFB75262.1"/>
    <property type="molecule type" value="Genomic_DNA"/>
</dbReference>
<proteinExistence type="predicted"/>
<gene>
    <name evidence="2" type="ORF">SUBVAR_06383</name>
</gene>
<accession>D1PPR7</accession>
<evidence type="ECO:0000256" key="1">
    <source>
        <dbReference type="SAM" id="Phobius"/>
    </source>
</evidence>
<keyword evidence="1" id="KW-0472">Membrane</keyword>
<dbReference type="HOGENOM" id="CLU_2921060_0_0_9"/>